<dbReference type="UniPathway" id="UPA00115">
    <property type="reaction ID" value="UER00409"/>
</dbReference>
<evidence type="ECO:0000256" key="7">
    <source>
        <dbReference type="RuleBase" id="RU365095"/>
    </source>
</evidence>
<keyword evidence="7" id="KW-0378">Hydrolase</keyword>
<evidence type="ECO:0000256" key="4">
    <source>
        <dbReference type="ARBA" id="ARBA00010662"/>
    </source>
</evidence>
<dbReference type="NCBIfam" id="TIGR01198">
    <property type="entry name" value="pgl"/>
    <property type="match status" value="1"/>
</dbReference>
<dbReference type="GO" id="GO:0006098">
    <property type="term" value="P:pentose-phosphate shunt"/>
    <property type="evidence" value="ECO:0007669"/>
    <property type="project" value="UniProtKB-UniPathway"/>
</dbReference>
<dbReference type="InterPro" id="IPR006148">
    <property type="entry name" value="Glc/Gal-6P_isomerase"/>
</dbReference>
<sequence length="242" mass="26321">MNRHRFADSAALHAAAAQRIAALAAASIAARGAFHIALSGGNTPRGLHAQLATLADIDWPAWHIWFGDERCVPPDHPDSNYHMARETLLDRVPIPAAHIHPMIPNAQITPPEAARAYARQLREQAPQHHARPALDLILLGLGPDGHTASLFPGTSILDDREHDVAEVYVARLSAWRVSLTYPVIENARDVLFLVDGSGKADILHRLEHGPAEGATPLPVERLKPRAGYEWYIAEPAPPPPAP</sequence>
<dbReference type="GO" id="GO:0017057">
    <property type="term" value="F:6-phosphogluconolactonase activity"/>
    <property type="evidence" value="ECO:0007669"/>
    <property type="project" value="UniProtKB-UniRule"/>
</dbReference>
<evidence type="ECO:0000256" key="6">
    <source>
        <dbReference type="ARBA" id="ARBA00020337"/>
    </source>
</evidence>
<evidence type="ECO:0000256" key="5">
    <source>
        <dbReference type="ARBA" id="ARBA00013198"/>
    </source>
</evidence>
<evidence type="ECO:0000313" key="10">
    <source>
        <dbReference type="Proteomes" id="UP000243807"/>
    </source>
</evidence>
<comment type="catalytic activity">
    <reaction evidence="1 7">
        <text>6-phospho-D-glucono-1,5-lactone + H2O = 6-phospho-D-gluconate + H(+)</text>
        <dbReference type="Rhea" id="RHEA:12556"/>
        <dbReference type="ChEBI" id="CHEBI:15377"/>
        <dbReference type="ChEBI" id="CHEBI:15378"/>
        <dbReference type="ChEBI" id="CHEBI:57955"/>
        <dbReference type="ChEBI" id="CHEBI:58759"/>
        <dbReference type="EC" id="3.1.1.31"/>
    </reaction>
</comment>
<reference evidence="9 10" key="1">
    <citation type="submission" date="2017-01" db="EMBL/GenBank/DDBJ databases">
        <title>Draft sequence of Acidihalobacter ferrooxidans strain DSM 14175 (strain V8).</title>
        <authorList>
            <person name="Khaleque H.N."/>
            <person name="Ramsay J.P."/>
            <person name="Murphy R.J.T."/>
            <person name="Kaksonen A.H."/>
            <person name="Boxall N.J."/>
            <person name="Watkin E.L.J."/>
        </authorList>
    </citation>
    <scope>NUCLEOTIDE SEQUENCE [LARGE SCALE GENOMIC DNA]</scope>
    <source>
        <strain evidence="9 10">V8</strain>
    </source>
</reference>
<keyword evidence="10" id="KW-1185">Reference proteome</keyword>
<dbReference type="OrthoDB" id="9810967at2"/>
<dbReference type="CDD" id="cd01400">
    <property type="entry name" value="6PGL"/>
    <property type="match status" value="1"/>
</dbReference>
<dbReference type="Pfam" id="PF01182">
    <property type="entry name" value="Glucosamine_iso"/>
    <property type="match status" value="1"/>
</dbReference>
<dbReference type="PANTHER" id="PTHR11054:SF0">
    <property type="entry name" value="6-PHOSPHOGLUCONOLACTONASE"/>
    <property type="match status" value="1"/>
</dbReference>
<dbReference type="InterPro" id="IPR005900">
    <property type="entry name" value="6-phosphogluconolactonase_DevB"/>
</dbReference>
<dbReference type="GO" id="GO:0005975">
    <property type="term" value="P:carbohydrate metabolic process"/>
    <property type="evidence" value="ECO:0007669"/>
    <property type="project" value="UniProtKB-UniRule"/>
</dbReference>
<feature type="domain" description="Glucosamine/galactosamine-6-phosphate isomerase" evidence="8">
    <location>
        <begin position="8"/>
        <end position="226"/>
    </location>
</feature>
<comment type="pathway">
    <text evidence="3 7">Carbohydrate degradation; pentose phosphate pathway; D-ribulose 5-phosphate from D-glucose 6-phosphate (oxidative stage): step 2/3.</text>
</comment>
<dbReference type="Proteomes" id="UP000243807">
    <property type="component" value="Chromosome"/>
</dbReference>
<comment type="function">
    <text evidence="2 7">Hydrolysis of 6-phosphogluconolactone to 6-phosphogluconate.</text>
</comment>
<evidence type="ECO:0000313" key="9">
    <source>
        <dbReference type="EMBL" id="APZ44124.1"/>
    </source>
</evidence>
<dbReference type="PANTHER" id="PTHR11054">
    <property type="entry name" value="6-PHOSPHOGLUCONOLACTONASE"/>
    <property type="match status" value="1"/>
</dbReference>
<dbReference type="InterPro" id="IPR037171">
    <property type="entry name" value="NagB/RpiA_transferase-like"/>
</dbReference>
<accession>A0A1P8UJZ6</accession>
<evidence type="ECO:0000256" key="1">
    <source>
        <dbReference type="ARBA" id="ARBA00000832"/>
    </source>
</evidence>
<comment type="similarity">
    <text evidence="4 7">Belongs to the glucosamine/galactosamine-6-phosphate isomerase family. 6-phosphogluconolactonase subfamily.</text>
</comment>
<organism evidence="9 10">
    <name type="scientific">Acidihalobacter ferrooxydans</name>
    <dbReference type="NCBI Taxonomy" id="1765967"/>
    <lineage>
        <taxon>Bacteria</taxon>
        <taxon>Pseudomonadati</taxon>
        <taxon>Pseudomonadota</taxon>
        <taxon>Gammaproteobacteria</taxon>
        <taxon>Chromatiales</taxon>
        <taxon>Ectothiorhodospiraceae</taxon>
        <taxon>Acidihalobacter</taxon>
    </lineage>
</organism>
<protein>
    <recommendedName>
        <fullName evidence="6 7">6-phosphogluconolactonase</fullName>
        <shortName evidence="7">6PGL</shortName>
        <ecNumber evidence="5 7">3.1.1.31</ecNumber>
    </recommendedName>
</protein>
<dbReference type="AlphaFoldDB" id="A0A1P8UJZ6"/>
<proteinExistence type="inferred from homology"/>
<dbReference type="EMBL" id="CP019434">
    <property type="protein sequence ID" value="APZ44124.1"/>
    <property type="molecule type" value="Genomic_DNA"/>
</dbReference>
<evidence type="ECO:0000256" key="3">
    <source>
        <dbReference type="ARBA" id="ARBA00004961"/>
    </source>
</evidence>
<dbReference type="RefSeq" id="WP_076837747.1">
    <property type="nucleotide sequence ID" value="NZ_CP019434.1"/>
</dbReference>
<dbReference type="SUPFAM" id="SSF100950">
    <property type="entry name" value="NagB/RpiA/CoA transferase-like"/>
    <property type="match status" value="1"/>
</dbReference>
<gene>
    <name evidence="7" type="primary">pgl</name>
    <name evidence="9" type="ORF">BW247_14340</name>
</gene>
<name>A0A1P8UJZ6_9GAMM</name>
<dbReference type="Gene3D" id="3.40.50.1360">
    <property type="match status" value="1"/>
</dbReference>
<evidence type="ECO:0000256" key="2">
    <source>
        <dbReference type="ARBA" id="ARBA00002681"/>
    </source>
</evidence>
<dbReference type="EC" id="3.1.1.31" evidence="5 7"/>
<evidence type="ECO:0000259" key="8">
    <source>
        <dbReference type="Pfam" id="PF01182"/>
    </source>
</evidence>
<dbReference type="InterPro" id="IPR039104">
    <property type="entry name" value="6PGL"/>
</dbReference>
<dbReference type="KEGG" id="afy:BW247_14340"/>
<dbReference type="STRING" id="1765967.BW247_14340"/>